<dbReference type="PANTHER" id="PTHR11614">
    <property type="entry name" value="PHOSPHOLIPASE-RELATED"/>
    <property type="match status" value="1"/>
</dbReference>
<reference evidence="2 3" key="1">
    <citation type="submission" date="2019-04" db="EMBL/GenBank/DDBJ databases">
        <authorList>
            <person name="Feng G."/>
            <person name="Zhang J."/>
            <person name="Zhu H."/>
        </authorList>
    </citation>
    <scope>NUCLEOTIDE SEQUENCE [LARGE SCALE GENOMIC DNA]</scope>
    <source>
        <strain evidence="2 3">JCM 19491</strain>
    </source>
</reference>
<keyword evidence="2" id="KW-0378">Hydrolase</keyword>
<name>A0A4Z0MGX1_9BACT</name>
<keyword evidence="3" id="KW-1185">Reference proteome</keyword>
<proteinExistence type="predicted"/>
<evidence type="ECO:0000313" key="2">
    <source>
        <dbReference type="EMBL" id="TGD78983.1"/>
    </source>
</evidence>
<organism evidence="2 3">
    <name type="scientific">Hymenobacter wooponensis</name>
    <dbReference type="NCBI Taxonomy" id="1525360"/>
    <lineage>
        <taxon>Bacteria</taxon>
        <taxon>Pseudomonadati</taxon>
        <taxon>Bacteroidota</taxon>
        <taxon>Cytophagia</taxon>
        <taxon>Cytophagales</taxon>
        <taxon>Hymenobacteraceae</taxon>
        <taxon>Hymenobacter</taxon>
    </lineage>
</organism>
<dbReference type="EMBL" id="SRKZ01000005">
    <property type="protein sequence ID" value="TGD78983.1"/>
    <property type="molecule type" value="Genomic_DNA"/>
</dbReference>
<dbReference type="GO" id="GO:0016787">
    <property type="term" value="F:hydrolase activity"/>
    <property type="evidence" value="ECO:0007669"/>
    <property type="project" value="UniProtKB-KW"/>
</dbReference>
<sequence length="377" mass="43215">MGSAIFKTSLTSFYAITRYGCPAATYTQLYHLAYCLRMVSMSHSEVSPPASYSDYVPDILGEGFEQLTITPADSPDYEGPVFSTLVRHPADVPTTRAVLYVHGFNDYFFQRELALTYGAHEFNFYALDLRKYGRSIRSHQRPNNVRDLREYFYDLDAALARIREEGNTTIVLSGHSTGGLIISLYLWYRKEKISVAAVVLNSPFLEMHQPWLLRRLGIPLMKRLGAKWPDMKLKTNLSPIYGESLHHSFQGEWDYNLEWKPNQVFSMNAGWLRAIRWGHAQIRRALGIEAPILVLHSDRTARRGHREDVFETDVVLNVAHIRELAPWLGHRVTTHALEGAIHDVFLSREKVRAEAYRVLFEWLGRVLSPPLARPQAA</sequence>
<evidence type="ECO:0000313" key="3">
    <source>
        <dbReference type="Proteomes" id="UP000298284"/>
    </source>
</evidence>
<gene>
    <name evidence="2" type="ORF">EU557_18600</name>
</gene>
<accession>A0A4Z0MGX1</accession>
<evidence type="ECO:0000259" key="1">
    <source>
        <dbReference type="Pfam" id="PF12146"/>
    </source>
</evidence>
<feature type="domain" description="Serine aminopeptidase S33" evidence="1">
    <location>
        <begin position="96"/>
        <end position="299"/>
    </location>
</feature>
<dbReference type="SUPFAM" id="SSF53474">
    <property type="entry name" value="alpha/beta-Hydrolases"/>
    <property type="match status" value="1"/>
</dbReference>
<dbReference type="InterPro" id="IPR051044">
    <property type="entry name" value="MAG_DAG_Lipase"/>
</dbReference>
<protein>
    <submittedName>
        <fullName evidence="2">Alpha/beta hydrolase</fullName>
    </submittedName>
</protein>
<dbReference type="Gene3D" id="3.40.50.1820">
    <property type="entry name" value="alpha/beta hydrolase"/>
    <property type="match status" value="1"/>
</dbReference>
<dbReference type="InterPro" id="IPR022742">
    <property type="entry name" value="Hydrolase_4"/>
</dbReference>
<comment type="caution">
    <text evidence="2">The sequence shown here is derived from an EMBL/GenBank/DDBJ whole genome shotgun (WGS) entry which is preliminary data.</text>
</comment>
<dbReference type="OrthoDB" id="9801217at2"/>
<dbReference type="Pfam" id="PF12146">
    <property type="entry name" value="Hydrolase_4"/>
    <property type="match status" value="1"/>
</dbReference>
<dbReference type="InterPro" id="IPR029058">
    <property type="entry name" value="AB_hydrolase_fold"/>
</dbReference>
<dbReference type="Proteomes" id="UP000298284">
    <property type="component" value="Unassembled WGS sequence"/>
</dbReference>
<dbReference type="AlphaFoldDB" id="A0A4Z0MGX1"/>